<dbReference type="Proteomes" id="UP000284451">
    <property type="component" value="Unassembled WGS sequence"/>
</dbReference>
<dbReference type="EMBL" id="SAUY01000001">
    <property type="protein sequence ID" value="RWR34999.1"/>
    <property type="molecule type" value="Genomic_DNA"/>
</dbReference>
<evidence type="ECO:0000313" key="1">
    <source>
        <dbReference type="EMBL" id="RWR34999.1"/>
    </source>
</evidence>
<name>A0A443KQ12_9RHOB</name>
<protein>
    <submittedName>
        <fullName evidence="1">Uncharacterized protein</fullName>
    </submittedName>
</protein>
<reference evidence="1 2" key="2">
    <citation type="submission" date="2019-01" db="EMBL/GenBank/DDBJ databases">
        <authorList>
            <person name="Li Y."/>
        </authorList>
    </citation>
    <scope>NUCLEOTIDE SEQUENCE [LARGE SCALE GENOMIC DNA]</scope>
    <source>
        <strain evidence="1 2">07D10-4-3</strain>
    </source>
</reference>
<dbReference type="AlphaFoldDB" id="A0A443KQ12"/>
<sequence>MPVVSKVSNLVTDRINNIPNADPELVRGRPVVATGTVANAVDDSAGSTYHLVDIPAHAILDSRTAFAVTNWGFATVQIGTLEDPDALISVAKSAGATVAPIAFGDAKHGLPAWQVLGYAAEPKDGIVSLYAYGPANAAGAGSMPFEIHYRAR</sequence>
<evidence type="ECO:0000313" key="2">
    <source>
        <dbReference type="Proteomes" id="UP000284451"/>
    </source>
</evidence>
<comment type="caution">
    <text evidence="1">The sequence shown here is derived from an EMBL/GenBank/DDBJ whole genome shotgun (WGS) entry which is preliminary data.</text>
</comment>
<proteinExistence type="predicted"/>
<organism evidence="1 2">
    <name type="scientific">Paenirhodobacter populi</name>
    <dbReference type="NCBI Taxonomy" id="2306993"/>
    <lineage>
        <taxon>Bacteria</taxon>
        <taxon>Pseudomonadati</taxon>
        <taxon>Pseudomonadota</taxon>
        <taxon>Alphaproteobacteria</taxon>
        <taxon>Rhodobacterales</taxon>
        <taxon>Rhodobacter group</taxon>
        <taxon>Paenirhodobacter</taxon>
    </lineage>
</organism>
<gene>
    <name evidence="1" type="ORF">D2T29_00540</name>
</gene>
<dbReference type="RefSeq" id="WP_128230916.1">
    <property type="nucleotide sequence ID" value="NZ_SAUY01000001.1"/>
</dbReference>
<reference evidence="1 2" key="1">
    <citation type="submission" date="2019-01" db="EMBL/GenBank/DDBJ databases">
        <title>Sinorhodobacter populi sp. nov. isolated from the symptomatic bark tissue of Populus euramericana canker.</title>
        <authorList>
            <person name="Xu G."/>
        </authorList>
    </citation>
    <scope>NUCLEOTIDE SEQUENCE [LARGE SCALE GENOMIC DNA]</scope>
    <source>
        <strain evidence="1 2">07D10-4-3</strain>
    </source>
</reference>
<accession>A0A443KQ12</accession>